<sequence>MTSYLEILVFKTNIRFKKEVKMVGNWLNTHPSVLKWNIDLEDKDLVLRVEAMKIRAHEIIQNINLLGFFCEELTD</sequence>
<evidence type="ECO:0000313" key="1">
    <source>
        <dbReference type="EMBL" id="SFQ48569.1"/>
    </source>
</evidence>
<dbReference type="Proteomes" id="UP000199306">
    <property type="component" value="Unassembled WGS sequence"/>
</dbReference>
<reference evidence="1 2" key="1">
    <citation type="submission" date="2016-10" db="EMBL/GenBank/DDBJ databases">
        <authorList>
            <person name="de Groot N.N."/>
        </authorList>
    </citation>
    <scope>NUCLEOTIDE SEQUENCE [LARGE SCALE GENOMIC DNA]</scope>
    <source>
        <strain evidence="2">E92,LMG 26720,CCM 7988</strain>
    </source>
</reference>
<proteinExistence type="predicted"/>
<evidence type="ECO:0000313" key="2">
    <source>
        <dbReference type="Proteomes" id="UP000199306"/>
    </source>
</evidence>
<accession>A0A1I5YWG8</accession>
<dbReference type="STRING" id="1079859.SAMN04515674_12228"/>
<dbReference type="EMBL" id="FOXH01000022">
    <property type="protein sequence ID" value="SFQ48569.1"/>
    <property type="molecule type" value="Genomic_DNA"/>
</dbReference>
<protein>
    <submittedName>
        <fullName evidence="1">Uncharacterized protein</fullName>
    </submittedName>
</protein>
<dbReference type="OrthoDB" id="1036397at2"/>
<keyword evidence="2" id="KW-1185">Reference proteome</keyword>
<dbReference type="RefSeq" id="WP_092019727.1">
    <property type="nucleotide sequence ID" value="NZ_FOXH01000022.1"/>
</dbReference>
<name>A0A1I5YWG8_9BACT</name>
<gene>
    <name evidence="1" type="ORF">SAMN04515674_12228</name>
</gene>
<organism evidence="1 2">
    <name type="scientific">Pseudarcicella hirudinis</name>
    <dbReference type="NCBI Taxonomy" id="1079859"/>
    <lineage>
        <taxon>Bacteria</taxon>
        <taxon>Pseudomonadati</taxon>
        <taxon>Bacteroidota</taxon>
        <taxon>Cytophagia</taxon>
        <taxon>Cytophagales</taxon>
        <taxon>Flectobacillaceae</taxon>
        <taxon>Pseudarcicella</taxon>
    </lineage>
</organism>
<dbReference type="AlphaFoldDB" id="A0A1I5YWG8"/>